<evidence type="ECO:0000259" key="2">
    <source>
        <dbReference type="Pfam" id="PF13952"/>
    </source>
</evidence>
<name>A0A834CRN0_JUGRE</name>
<dbReference type="Gramene" id="Jr06_13410_p1">
    <property type="protein sequence ID" value="cds.Jr06_13410_p1"/>
    <property type="gene ID" value="Jr06_13410"/>
</dbReference>
<dbReference type="InterPro" id="IPR025312">
    <property type="entry name" value="DUF4216"/>
</dbReference>
<protein>
    <recommendedName>
        <fullName evidence="6">DUF4218 domain-containing protein</fullName>
    </recommendedName>
</protein>
<evidence type="ECO:0000313" key="4">
    <source>
        <dbReference type="EMBL" id="KAF5468939.1"/>
    </source>
</evidence>
<dbReference type="EMBL" id="LIHL02000006">
    <property type="protein sequence ID" value="KAF5468939.1"/>
    <property type="molecule type" value="Genomic_DNA"/>
</dbReference>
<comment type="caution">
    <text evidence="4">The sequence shown here is derived from an EMBL/GenBank/DDBJ whole genome shotgun (WGS) entry which is preliminary data.</text>
</comment>
<evidence type="ECO:0008006" key="6">
    <source>
        <dbReference type="Google" id="ProtNLM"/>
    </source>
</evidence>
<dbReference type="InterPro" id="IPR025452">
    <property type="entry name" value="DUF4218"/>
</dbReference>
<sequence length="431" mass="49926">MIFPPSFFDIMIHLAVHLPREALLAGPVQFRWMYPIERFLGKLKRYVRNRARPEGSIAEAYIDVECLTFCSMYFHDVETRFNRVERNTDIGQGNECRGLSIFSQNVRPLGSSSLHSLDERLFAKAQWYVLNNCTEIERYLNEHHEEIKARCTNNIYHRHEAEFPKWFKQRIKHLHSQNAPEVSDQLYALACGPDPQVAFYNGCIVNGVRFHTKECERNRCTQCSGVLVKGEHEANDVNFYGILNDILELHYLGGHQVFLFNYDWWDIGKRRTGIQIDNHFTSINISRVWYKDDPFVLACQASQVFYLNDNELGGNWRVVDKITNRNIYDAPLMVEEEDGEAADTEAYQENEPFGFNASVELDEEELTPLLGDDVTFEYVDVLPANNTVINEHLSDEAMNSNTDEEGDSDNQFYAEEDILVTQSNTDTDDEL</sequence>
<evidence type="ECO:0000256" key="1">
    <source>
        <dbReference type="SAM" id="MobiDB-lite"/>
    </source>
</evidence>
<reference evidence="4" key="2">
    <citation type="submission" date="2020-03" db="EMBL/GenBank/DDBJ databases">
        <title>Walnut 2.0.</title>
        <authorList>
            <person name="Marrano A."/>
            <person name="Britton M."/>
            <person name="Zimin A.V."/>
            <person name="Zaini P.A."/>
            <person name="Workman R."/>
            <person name="Puiu D."/>
            <person name="Bianco L."/>
            <person name="Allen B.J."/>
            <person name="Troggio M."/>
            <person name="Leslie C.A."/>
            <person name="Timp W."/>
            <person name="Dendekar A."/>
            <person name="Salzberg S.L."/>
            <person name="Neale D.B."/>
        </authorList>
    </citation>
    <scope>NUCLEOTIDE SEQUENCE</scope>
    <source>
        <tissue evidence="4">Leaves</tissue>
    </source>
</reference>
<feature type="domain" description="DUF4218" evidence="3">
    <location>
        <begin position="1"/>
        <end position="87"/>
    </location>
</feature>
<reference evidence="4" key="1">
    <citation type="submission" date="2015-10" db="EMBL/GenBank/DDBJ databases">
        <authorList>
            <person name="Martinez-Garcia P.J."/>
            <person name="Crepeau M.W."/>
            <person name="Puiu D."/>
            <person name="Gonzalez-Ibeas D."/>
            <person name="Whalen J."/>
            <person name="Stevens K."/>
            <person name="Paul R."/>
            <person name="Butterfield T."/>
            <person name="Britton M."/>
            <person name="Reagan R."/>
            <person name="Chakraborty S."/>
            <person name="Walawage S.L."/>
            <person name="Vasquez-Gross H.A."/>
            <person name="Cardeno C."/>
            <person name="Famula R."/>
            <person name="Pratt K."/>
            <person name="Kuruganti S."/>
            <person name="Aradhya M.K."/>
            <person name="Leslie C.A."/>
            <person name="Dandekar A.M."/>
            <person name="Salzberg S.L."/>
            <person name="Wegrzyn J.L."/>
            <person name="Langley C.H."/>
            <person name="Neale D.B."/>
        </authorList>
    </citation>
    <scope>NUCLEOTIDE SEQUENCE</scope>
    <source>
        <tissue evidence="4">Leaves</tissue>
    </source>
</reference>
<feature type="region of interest" description="Disordered" evidence="1">
    <location>
        <begin position="398"/>
        <end position="431"/>
    </location>
</feature>
<dbReference type="Pfam" id="PF13960">
    <property type="entry name" value="DUF4218"/>
    <property type="match status" value="1"/>
</dbReference>
<dbReference type="Pfam" id="PF13952">
    <property type="entry name" value="DUF4216"/>
    <property type="match status" value="1"/>
</dbReference>
<feature type="compositionally biased region" description="Acidic residues" evidence="1">
    <location>
        <begin position="402"/>
        <end position="418"/>
    </location>
</feature>
<organism evidence="4 5">
    <name type="scientific">Juglans regia</name>
    <name type="common">English walnut</name>
    <dbReference type="NCBI Taxonomy" id="51240"/>
    <lineage>
        <taxon>Eukaryota</taxon>
        <taxon>Viridiplantae</taxon>
        <taxon>Streptophyta</taxon>
        <taxon>Embryophyta</taxon>
        <taxon>Tracheophyta</taxon>
        <taxon>Spermatophyta</taxon>
        <taxon>Magnoliopsida</taxon>
        <taxon>eudicotyledons</taxon>
        <taxon>Gunneridae</taxon>
        <taxon>Pentapetalae</taxon>
        <taxon>rosids</taxon>
        <taxon>fabids</taxon>
        <taxon>Fagales</taxon>
        <taxon>Juglandaceae</taxon>
        <taxon>Juglans</taxon>
    </lineage>
</organism>
<evidence type="ECO:0000259" key="3">
    <source>
        <dbReference type="Pfam" id="PF13960"/>
    </source>
</evidence>
<accession>A0A834CRN0</accession>
<gene>
    <name evidence="4" type="ORF">F2P56_013047</name>
</gene>
<dbReference type="PANTHER" id="PTHR48258:SF6">
    <property type="entry name" value="LEUCINE-RICH REPEAT DOMAIN, L DOMAIN-CONTAINING PROTEIN"/>
    <property type="match status" value="1"/>
</dbReference>
<feature type="domain" description="DUF4216" evidence="2">
    <location>
        <begin position="247"/>
        <end position="319"/>
    </location>
</feature>
<dbReference type="AlphaFoldDB" id="A0A834CRN0"/>
<evidence type="ECO:0000313" key="5">
    <source>
        <dbReference type="Proteomes" id="UP000619265"/>
    </source>
</evidence>
<proteinExistence type="predicted"/>
<dbReference type="PANTHER" id="PTHR48258">
    <property type="entry name" value="DUF4218 DOMAIN-CONTAINING PROTEIN-RELATED"/>
    <property type="match status" value="1"/>
</dbReference>
<dbReference type="Proteomes" id="UP000619265">
    <property type="component" value="Unassembled WGS sequence"/>
</dbReference>